<sequence length="116" mass="13388">MKSSEIANEVVNNFNNIEINGCKVRIAICRSKAERMKYKKKLRESAQFKNVYVKNFPADFTDEQLNNLFEKYGQIKSCIIMKDDYNISLGYGFCCFESEKSARDAINEMNGKMIGD</sequence>
<evidence type="ECO:0000259" key="4">
    <source>
        <dbReference type="PROSITE" id="PS50102"/>
    </source>
</evidence>
<dbReference type="InterPro" id="IPR012677">
    <property type="entry name" value="Nucleotide-bd_a/b_plait_sf"/>
</dbReference>
<dbReference type="AlphaFoldDB" id="A0A5J4QHD2"/>
<gene>
    <name evidence="5" type="ORF">EZS28_054613</name>
</gene>
<evidence type="ECO:0000256" key="1">
    <source>
        <dbReference type="ARBA" id="ARBA00022737"/>
    </source>
</evidence>
<dbReference type="InterPro" id="IPR035979">
    <property type="entry name" value="RBD_domain_sf"/>
</dbReference>
<dbReference type="PANTHER" id="PTHR24012">
    <property type="entry name" value="RNA BINDING PROTEIN"/>
    <property type="match status" value="1"/>
</dbReference>
<keyword evidence="1" id="KW-0677">Repeat</keyword>
<dbReference type="Pfam" id="PF00076">
    <property type="entry name" value="RRM_1"/>
    <property type="match status" value="1"/>
</dbReference>
<dbReference type="SUPFAM" id="SSF54928">
    <property type="entry name" value="RNA-binding domain, RBD"/>
    <property type="match status" value="1"/>
</dbReference>
<evidence type="ECO:0000313" key="6">
    <source>
        <dbReference type="Proteomes" id="UP000324800"/>
    </source>
</evidence>
<keyword evidence="2 3" id="KW-0694">RNA-binding</keyword>
<evidence type="ECO:0000313" key="5">
    <source>
        <dbReference type="EMBL" id="KAA6320995.1"/>
    </source>
</evidence>
<evidence type="ECO:0000256" key="2">
    <source>
        <dbReference type="ARBA" id="ARBA00022884"/>
    </source>
</evidence>
<reference evidence="5 6" key="1">
    <citation type="submission" date="2019-03" db="EMBL/GenBank/DDBJ databases">
        <title>Single cell metagenomics reveals metabolic interactions within the superorganism composed of flagellate Streblomastix strix and complex community of Bacteroidetes bacteria on its surface.</title>
        <authorList>
            <person name="Treitli S.C."/>
            <person name="Kolisko M."/>
            <person name="Husnik F."/>
            <person name="Keeling P."/>
            <person name="Hampl V."/>
        </authorList>
    </citation>
    <scope>NUCLEOTIDE SEQUENCE [LARGE SCALE GENOMIC DNA]</scope>
    <source>
        <strain evidence="5">ST1C</strain>
    </source>
</reference>
<evidence type="ECO:0000256" key="3">
    <source>
        <dbReference type="PROSITE-ProRule" id="PRU00176"/>
    </source>
</evidence>
<protein>
    <recommendedName>
        <fullName evidence="4">RRM domain-containing protein</fullName>
    </recommendedName>
</protein>
<dbReference type="OrthoDB" id="439808at2759"/>
<dbReference type="PROSITE" id="PS50102">
    <property type="entry name" value="RRM"/>
    <property type="match status" value="1"/>
</dbReference>
<organism evidence="5 6">
    <name type="scientific">Streblomastix strix</name>
    <dbReference type="NCBI Taxonomy" id="222440"/>
    <lineage>
        <taxon>Eukaryota</taxon>
        <taxon>Metamonada</taxon>
        <taxon>Preaxostyla</taxon>
        <taxon>Oxymonadida</taxon>
        <taxon>Streblomastigidae</taxon>
        <taxon>Streblomastix</taxon>
    </lineage>
</organism>
<name>A0A5J4QHD2_9EUKA</name>
<dbReference type="EMBL" id="SNRW01045375">
    <property type="protein sequence ID" value="KAA6320995.1"/>
    <property type="molecule type" value="Genomic_DNA"/>
</dbReference>
<feature type="domain" description="RRM" evidence="4">
    <location>
        <begin position="49"/>
        <end position="116"/>
    </location>
</feature>
<dbReference type="GO" id="GO:0003723">
    <property type="term" value="F:RNA binding"/>
    <property type="evidence" value="ECO:0007669"/>
    <property type="project" value="UniProtKB-UniRule"/>
</dbReference>
<dbReference type="Gene3D" id="3.30.70.330">
    <property type="match status" value="1"/>
</dbReference>
<dbReference type="SMART" id="SM00360">
    <property type="entry name" value="RRM"/>
    <property type="match status" value="1"/>
</dbReference>
<accession>A0A5J4QHD2</accession>
<feature type="non-terminal residue" evidence="5">
    <location>
        <position position="116"/>
    </location>
</feature>
<comment type="caution">
    <text evidence="5">The sequence shown here is derived from an EMBL/GenBank/DDBJ whole genome shotgun (WGS) entry which is preliminary data.</text>
</comment>
<dbReference type="InterPro" id="IPR000504">
    <property type="entry name" value="RRM_dom"/>
</dbReference>
<dbReference type="Proteomes" id="UP000324800">
    <property type="component" value="Unassembled WGS sequence"/>
</dbReference>
<proteinExistence type="predicted"/>